<protein>
    <recommendedName>
        <fullName evidence="3">AAA+ ATPase domain-containing protein</fullName>
    </recommendedName>
</protein>
<dbReference type="InterPro" id="IPR027417">
    <property type="entry name" value="P-loop_NTPase"/>
</dbReference>
<evidence type="ECO:0000256" key="1">
    <source>
        <dbReference type="ARBA" id="ARBA00022741"/>
    </source>
</evidence>
<dbReference type="InterPro" id="IPR003593">
    <property type="entry name" value="AAA+_ATPase"/>
</dbReference>
<accession>A0A8A0RS76</accession>
<proteinExistence type="predicted"/>
<dbReference type="PANTHER" id="PTHR20953">
    <property type="entry name" value="KINASE-RELATED"/>
    <property type="match status" value="1"/>
</dbReference>
<keyword evidence="2" id="KW-0067">ATP-binding</keyword>
<evidence type="ECO:0000256" key="2">
    <source>
        <dbReference type="ARBA" id="ARBA00022840"/>
    </source>
</evidence>
<name>A0A8A0RS76_9FIRM</name>
<dbReference type="AlphaFoldDB" id="A0A8A0RS76"/>
<dbReference type="InterPro" id="IPR014217">
    <property type="entry name" value="Spore_III_AA"/>
</dbReference>
<gene>
    <name evidence="4" type="ORF">H0A61_02428</name>
</gene>
<evidence type="ECO:0000313" key="4">
    <source>
        <dbReference type="EMBL" id="QSQ10036.1"/>
    </source>
</evidence>
<dbReference type="KEGG" id="kme:H0A61_02428"/>
<dbReference type="Pfam" id="PF19568">
    <property type="entry name" value="Spore_III_AA"/>
    <property type="match status" value="1"/>
</dbReference>
<sequence>MIVVKKRFVKANNYKKGYDLFLSDIYPYLPSNLRNILSQVETDIYEFIEEIRLRINRPLMIYGNNTDFFVQDCGKITHISEQGYIVTKDDIQKTLHLLSESSIYALEEELKNGFITIKGGHRVGLAGKIIMENGVIKTIKDISSLNIRISKEVIGAADKIIKYIIDPLSNRVFNTLIISPPKCGKTTILRDIVRQLSNGIPNKGFKGINVGVVDERSEIASFYDGVYKKDLGVRTDVLDSCPKAQGIIMLIRSMSPQVIATDEIGKKQDAAAIEEAVNAGVSIITTVHGANIDDIRNRPTMRKILNERFFDVLIFLSNRLGVGTIEKVLDGKTFKPIH</sequence>
<dbReference type="Proteomes" id="UP000662904">
    <property type="component" value="Chromosome"/>
</dbReference>
<dbReference type="PANTHER" id="PTHR20953:SF3">
    <property type="entry name" value="P-LOOP CONTAINING NUCLEOSIDE TRIPHOSPHATE HYDROLASES SUPERFAMILY PROTEIN"/>
    <property type="match status" value="1"/>
</dbReference>
<evidence type="ECO:0000313" key="5">
    <source>
        <dbReference type="Proteomes" id="UP000662904"/>
    </source>
</evidence>
<dbReference type="NCBIfam" id="TIGR02858">
    <property type="entry name" value="spore_III_AA"/>
    <property type="match status" value="1"/>
</dbReference>
<dbReference type="Gene3D" id="3.40.50.300">
    <property type="entry name" value="P-loop containing nucleotide triphosphate hydrolases"/>
    <property type="match status" value="1"/>
</dbReference>
<dbReference type="SUPFAM" id="SSF52540">
    <property type="entry name" value="P-loop containing nucleoside triphosphate hydrolases"/>
    <property type="match status" value="1"/>
</dbReference>
<keyword evidence="1" id="KW-0547">Nucleotide-binding</keyword>
<dbReference type="GO" id="GO:0005524">
    <property type="term" value="F:ATP binding"/>
    <property type="evidence" value="ECO:0007669"/>
    <property type="project" value="UniProtKB-KW"/>
</dbReference>
<organism evidence="4 5">
    <name type="scientific">Koleobacter methoxysyntrophicus</name>
    <dbReference type="NCBI Taxonomy" id="2751313"/>
    <lineage>
        <taxon>Bacteria</taxon>
        <taxon>Bacillati</taxon>
        <taxon>Bacillota</taxon>
        <taxon>Clostridia</taxon>
        <taxon>Koleobacterales</taxon>
        <taxon>Koleobacteraceae</taxon>
        <taxon>Koleobacter</taxon>
    </lineage>
</organism>
<keyword evidence="5" id="KW-1185">Reference proteome</keyword>
<reference evidence="4" key="1">
    <citation type="submission" date="2020-07" db="EMBL/GenBank/DDBJ databases">
        <title>Koleobacter methoxysyntrophicus gen. nov., sp. nov., a novel anaerobic bacterium isolated from deep subsurface oil field and proposal of Koleobacterales ord. nov. in the phylum Firmicutes.</title>
        <authorList>
            <person name="Sakamoto S."/>
            <person name="Tamaki H."/>
        </authorList>
    </citation>
    <scope>NUCLEOTIDE SEQUENCE</scope>
    <source>
        <strain evidence="4">NRmbB1</strain>
    </source>
</reference>
<evidence type="ECO:0000259" key="3">
    <source>
        <dbReference type="SMART" id="SM00382"/>
    </source>
</evidence>
<dbReference type="InterPro" id="IPR045735">
    <property type="entry name" value="Spore_III_AA_AAA+_ATPase"/>
</dbReference>
<dbReference type="SMART" id="SM00382">
    <property type="entry name" value="AAA"/>
    <property type="match status" value="1"/>
</dbReference>
<feature type="domain" description="AAA+ ATPase" evidence="3">
    <location>
        <begin position="171"/>
        <end position="319"/>
    </location>
</feature>
<dbReference type="EMBL" id="CP059066">
    <property type="protein sequence ID" value="QSQ10036.1"/>
    <property type="molecule type" value="Genomic_DNA"/>
</dbReference>